<protein>
    <submittedName>
        <fullName evidence="1">Uncharacterized protein</fullName>
    </submittedName>
</protein>
<keyword evidence="2" id="KW-1185">Reference proteome</keyword>
<evidence type="ECO:0000313" key="1">
    <source>
        <dbReference type="EMBL" id="KNE69355.1"/>
    </source>
</evidence>
<reference evidence="1 2" key="1">
    <citation type="submission" date="2009-11" db="EMBL/GenBank/DDBJ databases">
        <title>Annotation of Allomyces macrogynus ATCC 38327.</title>
        <authorList>
            <consortium name="The Broad Institute Genome Sequencing Platform"/>
            <person name="Russ C."/>
            <person name="Cuomo C."/>
            <person name="Burger G."/>
            <person name="Gray M.W."/>
            <person name="Holland P.W.H."/>
            <person name="King N."/>
            <person name="Lang F.B.F."/>
            <person name="Roger A.J."/>
            <person name="Ruiz-Trillo I."/>
            <person name="Young S.K."/>
            <person name="Zeng Q."/>
            <person name="Gargeya S."/>
            <person name="Fitzgerald M."/>
            <person name="Haas B."/>
            <person name="Abouelleil A."/>
            <person name="Alvarado L."/>
            <person name="Arachchi H.M."/>
            <person name="Berlin A."/>
            <person name="Chapman S.B."/>
            <person name="Gearin G."/>
            <person name="Goldberg J."/>
            <person name="Griggs A."/>
            <person name="Gujja S."/>
            <person name="Hansen M."/>
            <person name="Heiman D."/>
            <person name="Howarth C."/>
            <person name="Larimer J."/>
            <person name="Lui A."/>
            <person name="MacDonald P.J.P."/>
            <person name="McCowen C."/>
            <person name="Montmayeur A."/>
            <person name="Murphy C."/>
            <person name="Neiman D."/>
            <person name="Pearson M."/>
            <person name="Priest M."/>
            <person name="Roberts A."/>
            <person name="Saif S."/>
            <person name="Shea T."/>
            <person name="Sisk P."/>
            <person name="Stolte C."/>
            <person name="Sykes S."/>
            <person name="Wortman J."/>
            <person name="Nusbaum C."/>
            <person name="Birren B."/>
        </authorList>
    </citation>
    <scope>NUCLEOTIDE SEQUENCE [LARGE SCALE GENOMIC DNA]</scope>
    <source>
        <strain evidence="1 2">ATCC 38327</strain>
    </source>
</reference>
<sequence>MVGDYVERLVDAKYFDVAQRVMQYSSYLLQALADAWPAPVAGMEHVVLDRGAAVARRIVGEEAVLVL</sequence>
<dbReference type="Proteomes" id="UP000054350">
    <property type="component" value="Unassembled WGS sequence"/>
</dbReference>
<dbReference type="AlphaFoldDB" id="A0A0L0T3S5"/>
<gene>
    <name evidence="1" type="ORF">AMAG_19917</name>
</gene>
<organism evidence="1 2">
    <name type="scientific">Allomyces macrogynus (strain ATCC 38327)</name>
    <name type="common">Allomyces javanicus var. macrogynus</name>
    <dbReference type="NCBI Taxonomy" id="578462"/>
    <lineage>
        <taxon>Eukaryota</taxon>
        <taxon>Fungi</taxon>
        <taxon>Fungi incertae sedis</taxon>
        <taxon>Blastocladiomycota</taxon>
        <taxon>Blastocladiomycetes</taxon>
        <taxon>Blastocladiales</taxon>
        <taxon>Blastocladiaceae</taxon>
        <taxon>Allomyces</taxon>
    </lineage>
</organism>
<reference evidence="2" key="2">
    <citation type="submission" date="2009-11" db="EMBL/GenBank/DDBJ databases">
        <title>The Genome Sequence of Allomyces macrogynus strain ATCC 38327.</title>
        <authorList>
            <consortium name="The Broad Institute Genome Sequencing Platform"/>
            <person name="Russ C."/>
            <person name="Cuomo C."/>
            <person name="Shea T."/>
            <person name="Young S.K."/>
            <person name="Zeng Q."/>
            <person name="Koehrsen M."/>
            <person name="Haas B."/>
            <person name="Borodovsky M."/>
            <person name="Guigo R."/>
            <person name="Alvarado L."/>
            <person name="Berlin A."/>
            <person name="Borenstein D."/>
            <person name="Chen Z."/>
            <person name="Engels R."/>
            <person name="Freedman E."/>
            <person name="Gellesch M."/>
            <person name="Goldberg J."/>
            <person name="Griggs A."/>
            <person name="Gujja S."/>
            <person name="Heiman D."/>
            <person name="Hepburn T."/>
            <person name="Howarth C."/>
            <person name="Jen D."/>
            <person name="Larson L."/>
            <person name="Lewis B."/>
            <person name="Mehta T."/>
            <person name="Park D."/>
            <person name="Pearson M."/>
            <person name="Roberts A."/>
            <person name="Saif S."/>
            <person name="Shenoy N."/>
            <person name="Sisk P."/>
            <person name="Stolte C."/>
            <person name="Sykes S."/>
            <person name="Walk T."/>
            <person name="White J."/>
            <person name="Yandava C."/>
            <person name="Burger G."/>
            <person name="Gray M.W."/>
            <person name="Holland P.W.H."/>
            <person name="King N."/>
            <person name="Lang F.B.F."/>
            <person name="Roger A.J."/>
            <person name="Ruiz-Trillo I."/>
            <person name="Lander E."/>
            <person name="Nusbaum C."/>
        </authorList>
    </citation>
    <scope>NUCLEOTIDE SEQUENCE [LARGE SCALE GENOMIC DNA]</scope>
    <source>
        <strain evidence="2">ATCC 38327</strain>
    </source>
</reference>
<proteinExistence type="predicted"/>
<dbReference type="VEuPathDB" id="FungiDB:AMAG_19917"/>
<evidence type="ECO:0000313" key="2">
    <source>
        <dbReference type="Proteomes" id="UP000054350"/>
    </source>
</evidence>
<dbReference type="EMBL" id="GG745360">
    <property type="protein sequence ID" value="KNE69355.1"/>
    <property type="molecule type" value="Genomic_DNA"/>
</dbReference>
<accession>A0A0L0T3S5</accession>
<name>A0A0L0T3S5_ALLM3</name>